<feature type="non-terminal residue" evidence="2">
    <location>
        <position position="65"/>
    </location>
</feature>
<dbReference type="EMBL" id="AGNL01036891">
    <property type="protein sequence ID" value="EJK53848.1"/>
    <property type="molecule type" value="Genomic_DNA"/>
</dbReference>
<evidence type="ECO:0000313" key="3">
    <source>
        <dbReference type="Proteomes" id="UP000266841"/>
    </source>
</evidence>
<evidence type="ECO:0000256" key="1">
    <source>
        <dbReference type="SAM" id="MobiDB-lite"/>
    </source>
</evidence>
<evidence type="ECO:0000313" key="2">
    <source>
        <dbReference type="EMBL" id="EJK53848.1"/>
    </source>
</evidence>
<feature type="region of interest" description="Disordered" evidence="1">
    <location>
        <begin position="1"/>
        <end position="51"/>
    </location>
</feature>
<dbReference type="AlphaFoldDB" id="K0RJH8"/>
<keyword evidence="3" id="KW-1185">Reference proteome</keyword>
<accession>K0RJH8</accession>
<name>K0RJH8_THAOC</name>
<proteinExistence type="predicted"/>
<organism evidence="2 3">
    <name type="scientific">Thalassiosira oceanica</name>
    <name type="common">Marine diatom</name>
    <dbReference type="NCBI Taxonomy" id="159749"/>
    <lineage>
        <taxon>Eukaryota</taxon>
        <taxon>Sar</taxon>
        <taxon>Stramenopiles</taxon>
        <taxon>Ochrophyta</taxon>
        <taxon>Bacillariophyta</taxon>
        <taxon>Coscinodiscophyceae</taxon>
        <taxon>Thalassiosirophycidae</taxon>
        <taxon>Thalassiosirales</taxon>
        <taxon>Thalassiosiraceae</taxon>
        <taxon>Thalassiosira</taxon>
    </lineage>
</organism>
<gene>
    <name evidence="2" type="ORF">THAOC_26633</name>
</gene>
<sequence length="65" mass="6965">MDSEDGEGGYRPSPYPISSLPSVRHSKPAPKSVEAFDLGPCEDQPGPGQQAQLCAVCKRNTSRYA</sequence>
<protein>
    <submittedName>
        <fullName evidence="2">Uncharacterized protein</fullName>
    </submittedName>
</protein>
<dbReference type="Proteomes" id="UP000266841">
    <property type="component" value="Unassembled WGS sequence"/>
</dbReference>
<reference evidence="2 3" key="1">
    <citation type="journal article" date="2012" name="Genome Biol.">
        <title>Genome and low-iron response of an oceanic diatom adapted to chronic iron limitation.</title>
        <authorList>
            <person name="Lommer M."/>
            <person name="Specht M."/>
            <person name="Roy A.S."/>
            <person name="Kraemer L."/>
            <person name="Andreson R."/>
            <person name="Gutowska M.A."/>
            <person name="Wolf J."/>
            <person name="Bergner S.V."/>
            <person name="Schilhabel M.B."/>
            <person name="Klostermeier U.C."/>
            <person name="Beiko R.G."/>
            <person name="Rosenstiel P."/>
            <person name="Hippler M."/>
            <person name="Laroche J."/>
        </authorList>
    </citation>
    <scope>NUCLEOTIDE SEQUENCE [LARGE SCALE GENOMIC DNA]</scope>
    <source>
        <strain evidence="2 3">CCMP1005</strain>
    </source>
</reference>
<comment type="caution">
    <text evidence="2">The sequence shown here is derived from an EMBL/GenBank/DDBJ whole genome shotgun (WGS) entry which is preliminary data.</text>
</comment>